<gene>
    <name evidence="11" type="ORF">EDD57_10932</name>
</gene>
<evidence type="ECO:0000256" key="1">
    <source>
        <dbReference type="ARBA" id="ARBA00004496"/>
    </source>
</evidence>
<keyword evidence="2 7" id="KW-0597">Phosphoprotein</keyword>
<dbReference type="InterPro" id="IPR039420">
    <property type="entry name" value="WalR-like"/>
</dbReference>
<dbReference type="AlphaFoldDB" id="A0A4R2RXU1"/>
<dbReference type="InterPro" id="IPR036388">
    <property type="entry name" value="WH-like_DNA-bd_sf"/>
</dbReference>
<keyword evidence="4" id="KW-0805">Transcription regulation</keyword>
<comment type="caution">
    <text evidence="11">The sequence shown here is derived from an EMBL/GenBank/DDBJ whole genome shotgun (WGS) entry which is preliminary data.</text>
</comment>
<comment type="subcellular location">
    <subcellularLocation>
        <location evidence="1">Cytoplasm</location>
    </subcellularLocation>
</comment>
<evidence type="ECO:0000256" key="3">
    <source>
        <dbReference type="ARBA" id="ARBA00023012"/>
    </source>
</evidence>
<dbReference type="GO" id="GO:0006355">
    <property type="term" value="P:regulation of DNA-templated transcription"/>
    <property type="evidence" value="ECO:0007669"/>
    <property type="project" value="InterPro"/>
</dbReference>
<dbReference type="PROSITE" id="PS51755">
    <property type="entry name" value="OMPR_PHOB"/>
    <property type="match status" value="1"/>
</dbReference>
<dbReference type="InterPro" id="IPR001789">
    <property type="entry name" value="Sig_transdc_resp-reg_receiver"/>
</dbReference>
<feature type="domain" description="Response regulatory" evidence="9">
    <location>
        <begin position="4"/>
        <end position="117"/>
    </location>
</feature>
<dbReference type="SMART" id="SM00448">
    <property type="entry name" value="REC"/>
    <property type="match status" value="1"/>
</dbReference>
<evidence type="ECO:0000256" key="5">
    <source>
        <dbReference type="ARBA" id="ARBA00023125"/>
    </source>
</evidence>
<keyword evidence="12" id="KW-1185">Reference proteome</keyword>
<dbReference type="SMART" id="SM00862">
    <property type="entry name" value="Trans_reg_C"/>
    <property type="match status" value="1"/>
</dbReference>
<dbReference type="RefSeq" id="WP_131848326.1">
    <property type="nucleotide sequence ID" value="NZ_SLXV01000009.1"/>
</dbReference>
<evidence type="ECO:0000313" key="12">
    <source>
        <dbReference type="Proteomes" id="UP000294746"/>
    </source>
</evidence>
<dbReference type="PROSITE" id="PS50110">
    <property type="entry name" value="RESPONSE_REGULATORY"/>
    <property type="match status" value="1"/>
</dbReference>
<reference evidence="11 12" key="1">
    <citation type="submission" date="2019-03" db="EMBL/GenBank/DDBJ databases">
        <title>Genomic Encyclopedia of Type Strains, Phase IV (KMG-IV): sequencing the most valuable type-strain genomes for metagenomic binning, comparative biology and taxonomic classification.</title>
        <authorList>
            <person name="Goeker M."/>
        </authorList>
    </citation>
    <scope>NUCLEOTIDE SEQUENCE [LARGE SCALE GENOMIC DNA]</scope>
    <source>
        <strain evidence="11 12">DSM 46831</strain>
    </source>
</reference>
<dbReference type="InterPro" id="IPR001867">
    <property type="entry name" value="OmpR/PhoB-type_DNA-bd"/>
</dbReference>
<keyword evidence="5 8" id="KW-0238">DNA-binding</keyword>
<evidence type="ECO:0000256" key="2">
    <source>
        <dbReference type="ARBA" id="ARBA00022553"/>
    </source>
</evidence>
<feature type="DNA-binding region" description="OmpR/PhoB-type" evidence="8">
    <location>
        <begin position="130"/>
        <end position="227"/>
    </location>
</feature>
<feature type="modified residue" description="4-aspartylphosphate" evidence="7">
    <location>
        <position position="53"/>
    </location>
</feature>
<dbReference type="PANTHER" id="PTHR48111">
    <property type="entry name" value="REGULATOR OF RPOS"/>
    <property type="match status" value="1"/>
</dbReference>
<dbReference type="PANTHER" id="PTHR48111:SF73">
    <property type="entry name" value="ALKALINE PHOSPHATASE SYNTHESIS TRANSCRIPTIONAL REGULATORY PROTEIN PHOP"/>
    <property type="match status" value="1"/>
</dbReference>
<dbReference type="GO" id="GO:0032993">
    <property type="term" value="C:protein-DNA complex"/>
    <property type="evidence" value="ECO:0007669"/>
    <property type="project" value="TreeGrafter"/>
</dbReference>
<dbReference type="Proteomes" id="UP000294746">
    <property type="component" value="Unassembled WGS sequence"/>
</dbReference>
<dbReference type="Pfam" id="PF00486">
    <property type="entry name" value="Trans_reg_C"/>
    <property type="match status" value="1"/>
</dbReference>
<accession>A0A4R2RXU1</accession>
<dbReference type="OrthoDB" id="9790442at2"/>
<dbReference type="CDD" id="cd00383">
    <property type="entry name" value="trans_reg_C"/>
    <property type="match status" value="1"/>
</dbReference>
<dbReference type="GO" id="GO:0000976">
    <property type="term" value="F:transcription cis-regulatory region binding"/>
    <property type="evidence" value="ECO:0007669"/>
    <property type="project" value="TreeGrafter"/>
</dbReference>
<dbReference type="Gene3D" id="6.10.250.690">
    <property type="match status" value="1"/>
</dbReference>
<sequence>MQAKILVADDEKNITKAIAYALEREGYTVETAFDGEEALQKISLFHPQLVILDVMMPKKNGFDVCKELQGYNDLGIILLTAKNDLVDKILGLELGADDYVTKPFHIKELLSRVRVILRRLDKSRSLMKDEEEIQVHDLRIHTKQRKAILCGKPLDLTLKEFDLLLLLFSNLERVYTREQLLNVVWAMDYAGGTRTVDIHIQRLRKKLGDPYQKLIHTVYKVGYKASGDLT</sequence>
<dbReference type="FunFam" id="3.40.50.2300:FF:000001">
    <property type="entry name" value="DNA-binding response regulator PhoB"/>
    <property type="match status" value="1"/>
</dbReference>
<feature type="domain" description="OmpR/PhoB-type" evidence="10">
    <location>
        <begin position="130"/>
        <end position="227"/>
    </location>
</feature>
<dbReference type="GO" id="GO:0000156">
    <property type="term" value="F:phosphorelay response regulator activity"/>
    <property type="evidence" value="ECO:0007669"/>
    <property type="project" value="TreeGrafter"/>
</dbReference>
<dbReference type="SUPFAM" id="SSF52172">
    <property type="entry name" value="CheY-like"/>
    <property type="match status" value="1"/>
</dbReference>
<dbReference type="InterPro" id="IPR011006">
    <property type="entry name" value="CheY-like_superfamily"/>
</dbReference>
<organism evidence="11 12">
    <name type="scientific">Baia soyae</name>
    <dbReference type="NCBI Taxonomy" id="1544746"/>
    <lineage>
        <taxon>Bacteria</taxon>
        <taxon>Bacillati</taxon>
        <taxon>Bacillota</taxon>
        <taxon>Bacilli</taxon>
        <taxon>Bacillales</taxon>
        <taxon>Thermoactinomycetaceae</taxon>
        <taxon>Baia</taxon>
    </lineage>
</organism>
<dbReference type="CDD" id="cd17574">
    <property type="entry name" value="REC_OmpR"/>
    <property type="match status" value="1"/>
</dbReference>
<evidence type="ECO:0000256" key="4">
    <source>
        <dbReference type="ARBA" id="ARBA00023015"/>
    </source>
</evidence>
<keyword evidence="6" id="KW-0804">Transcription</keyword>
<keyword evidence="3" id="KW-0902">Two-component regulatory system</keyword>
<name>A0A4R2RXU1_9BACL</name>
<dbReference type="FunFam" id="1.10.10.10:FF:000018">
    <property type="entry name" value="DNA-binding response regulator ResD"/>
    <property type="match status" value="1"/>
</dbReference>
<protein>
    <submittedName>
        <fullName evidence="11">DNA-binding response OmpR family regulator</fullName>
    </submittedName>
</protein>
<evidence type="ECO:0000256" key="7">
    <source>
        <dbReference type="PROSITE-ProRule" id="PRU00169"/>
    </source>
</evidence>
<evidence type="ECO:0000259" key="9">
    <source>
        <dbReference type="PROSITE" id="PS50110"/>
    </source>
</evidence>
<evidence type="ECO:0000313" key="11">
    <source>
        <dbReference type="EMBL" id="TCP69374.1"/>
    </source>
</evidence>
<proteinExistence type="predicted"/>
<evidence type="ECO:0000256" key="8">
    <source>
        <dbReference type="PROSITE-ProRule" id="PRU01091"/>
    </source>
</evidence>
<dbReference type="GO" id="GO:0005829">
    <property type="term" value="C:cytosol"/>
    <property type="evidence" value="ECO:0007669"/>
    <property type="project" value="TreeGrafter"/>
</dbReference>
<evidence type="ECO:0000259" key="10">
    <source>
        <dbReference type="PROSITE" id="PS51755"/>
    </source>
</evidence>
<dbReference type="Gene3D" id="1.10.10.10">
    <property type="entry name" value="Winged helix-like DNA-binding domain superfamily/Winged helix DNA-binding domain"/>
    <property type="match status" value="1"/>
</dbReference>
<dbReference type="EMBL" id="SLXV01000009">
    <property type="protein sequence ID" value="TCP69374.1"/>
    <property type="molecule type" value="Genomic_DNA"/>
</dbReference>
<dbReference type="Pfam" id="PF00072">
    <property type="entry name" value="Response_reg"/>
    <property type="match status" value="1"/>
</dbReference>
<dbReference type="Gene3D" id="3.40.50.2300">
    <property type="match status" value="1"/>
</dbReference>
<evidence type="ECO:0000256" key="6">
    <source>
        <dbReference type="ARBA" id="ARBA00023163"/>
    </source>
</evidence>